<dbReference type="Pfam" id="PF03067">
    <property type="entry name" value="LPMO_10"/>
    <property type="match status" value="1"/>
</dbReference>
<dbReference type="SUPFAM" id="SSF81296">
    <property type="entry name" value="E set domains"/>
    <property type="match status" value="1"/>
</dbReference>
<dbReference type="GeneID" id="15613796"/>
<accession>A0A916KQ79</accession>
<evidence type="ECO:0000313" key="3">
    <source>
        <dbReference type="EMBL" id="CCU56372.1"/>
    </source>
</evidence>
<proteinExistence type="predicted"/>
<evidence type="ECO:0000313" key="4">
    <source>
        <dbReference type="Proteomes" id="UP000792671"/>
    </source>
</evidence>
<keyword evidence="4" id="KW-1185">Reference proteome</keyword>
<dbReference type="PANTHER" id="PTHR34823:SF1">
    <property type="entry name" value="CHITIN-BINDING TYPE-4 DOMAIN-CONTAINING PROTEIN"/>
    <property type="match status" value="1"/>
</dbReference>
<sequence>MNKFYYICLYINILYVCVNGHGYMTFPIARQRRCSVRGGQWWPPNGDGITDTMCRAAYKNVYNKVLNQYNDPQEAATAAQYMFQQDNEYAALAGPDYTNLCNLQQNVVPSNLCAAGAADWDVVPFGDKSGMDLPGNWVPTVIPLSSNHQSSVALELEFCPTAVHDPSYYEVYITNSGFNVHTDNVVWGNLELIFNDTVPLRPKASTSTCTANSNVYRFTVSIPVRPAQFVLYVRWQRNDPVGEGFYNCVDMDFDYEAGPPEDDIIYPDEESPGDSGYTCHENRNRHHYGIYENTIDDDKYQAQLTDSIKSRYDKYSRHKGGRYGKGTCKGNKNYYNKYTKYYNQNYKNNKNY</sequence>
<dbReference type="OrthoDB" id="8547at10239"/>
<gene>
    <name evidence="3" type="ORF">MYSEV_174</name>
</gene>
<evidence type="ECO:0000259" key="2">
    <source>
        <dbReference type="Pfam" id="PF03067"/>
    </source>
</evidence>
<feature type="domain" description="Chitin-binding type-4" evidence="2">
    <location>
        <begin position="21"/>
        <end position="250"/>
    </location>
</feature>
<dbReference type="PANTHER" id="PTHR34823">
    <property type="entry name" value="GLCNAC-BINDING PROTEIN A"/>
    <property type="match status" value="1"/>
</dbReference>
<dbReference type="InterPro" id="IPR004302">
    <property type="entry name" value="Cellulose/chitin-bd_N"/>
</dbReference>
<dbReference type="EMBL" id="HF679134">
    <property type="protein sequence ID" value="CCU56372.1"/>
    <property type="molecule type" value="Genomic_DNA"/>
</dbReference>
<dbReference type="Gene3D" id="2.70.50.50">
    <property type="entry name" value="chitin-binding protein cbp21"/>
    <property type="match status" value="1"/>
</dbReference>
<reference evidence="3 4" key="1">
    <citation type="journal article" date="2013" name="J. Virol.">
        <title>New Insights into the Evolution of Entomopoxvirinae from the Complete Genome Sequences of Four Entomopoxviruses Infecting Adoxophyes honmai, Choristoneura biennis, Choristoneura rosaceana, and Mythimna separata.</title>
        <authorList>
            <person name="Theze J."/>
            <person name="Takatsuka J."/>
            <person name="Li Z."/>
            <person name="Gallais J."/>
            <person name="Doucet D."/>
            <person name="Arif B."/>
            <person name="Nakai M."/>
            <person name="Herniou E.A."/>
        </authorList>
    </citation>
    <scope>NUCLEOTIDE SEQUENCE [LARGE SCALE GENOMIC DNA]</scope>
</reference>
<dbReference type="InterPro" id="IPR014756">
    <property type="entry name" value="Ig_E-set"/>
</dbReference>
<dbReference type="InterPro" id="IPR051024">
    <property type="entry name" value="GlcNAc_Chitin_IntDeg"/>
</dbReference>
<protein>
    <submittedName>
        <fullName evidence="3">Fusolin</fullName>
    </submittedName>
</protein>
<dbReference type="KEGG" id="vg:15613796"/>
<keyword evidence="1" id="KW-0732">Signal</keyword>
<organism evidence="3 4">
    <name type="scientific">Mythimna separata entomopoxvirus 'L'</name>
    <dbReference type="NCBI Taxonomy" id="1293572"/>
    <lineage>
        <taxon>Viruses</taxon>
        <taxon>Varidnaviria</taxon>
        <taxon>Bamfordvirae</taxon>
        <taxon>Nucleocytoviricota</taxon>
        <taxon>Pokkesviricetes</taxon>
        <taxon>Chitovirales</taxon>
        <taxon>Poxviridae</taxon>
        <taxon>Entomopoxvirinae</taxon>
        <taxon>Betaentomopoxvirus</taxon>
        <taxon>Betaentomopoxvirus mseparata</taxon>
        <taxon>Mythimna separata entomopoxvirus</taxon>
    </lineage>
</organism>
<dbReference type="Proteomes" id="UP000792671">
    <property type="component" value="Genome"/>
</dbReference>
<name>A0A916KQ79_9POXV</name>
<dbReference type="RefSeq" id="YP_008003691.1">
    <property type="nucleotide sequence ID" value="NC_021246.1"/>
</dbReference>
<evidence type="ECO:0000256" key="1">
    <source>
        <dbReference type="ARBA" id="ARBA00022729"/>
    </source>
</evidence>